<accession>A0ABS6W8M1</accession>
<keyword evidence="2" id="KW-0812">Transmembrane</keyword>
<name>A0ABS6W8M1_9BIFI</name>
<feature type="transmembrane region" description="Helical" evidence="2">
    <location>
        <begin position="98"/>
        <end position="117"/>
    </location>
</feature>
<gene>
    <name evidence="3" type="ORF">KIH73_01635</name>
</gene>
<feature type="transmembrane region" description="Helical" evidence="2">
    <location>
        <begin position="61"/>
        <end position="92"/>
    </location>
</feature>
<organism evidence="3 4">
    <name type="scientific">Bifidobacterium phasiani</name>
    <dbReference type="NCBI Taxonomy" id="2834431"/>
    <lineage>
        <taxon>Bacteria</taxon>
        <taxon>Bacillati</taxon>
        <taxon>Actinomycetota</taxon>
        <taxon>Actinomycetes</taxon>
        <taxon>Bifidobacteriales</taxon>
        <taxon>Bifidobacteriaceae</taxon>
        <taxon>Bifidobacterium</taxon>
    </lineage>
</organism>
<evidence type="ECO:0000313" key="4">
    <source>
        <dbReference type="Proteomes" id="UP000812844"/>
    </source>
</evidence>
<feature type="transmembrane region" description="Helical" evidence="2">
    <location>
        <begin position="152"/>
        <end position="173"/>
    </location>
</feature>
<reference evidence="3 4" key="1">
    <citation type="submission" date="2021-05" db="EMBL/GenBank/DDBJ databases">
        <title>Phylogenetic classification of ten novel species belonging to the genus Bifidobacterium comprising B. colchicus sp. nov., B. abeli sp. nov., B. bicoloris sp. nov., B. guerezis sp. nov., B. rosaliae sp. nov., B. santillanensis sp. nov., B. argentati sp. nov., B. amazzoni sp. nov., B. pluviali sp. nov., and B. pinnaculum sp. nov.</title>
        <authorList>
            <person name="Lugli G.A."/>
            <person name="Ruiz Garcia L."/>
            <person name="Margolles A."/>
            <person name="Ventura M."/>
        </authorList>
    </citation>
    <scope>NUCLEOTIDE SEQUENCE [LARGE SCALE GENOMIC DNA]</scope>
    <source>
        <strain evidence="3 4">6T3</strain>
    </source>
</reference>
<sequence>MGDSAVRSYRRLSEWADRRVPVLRRITHRWTALFAVVGCVANAVAWMCGSPASAGAGPVPFALLAQCAVLCMAVSPPVGGFLTALVWCVHVLVPSGFVLPPSYVCCVCLAVGALEYVMTPAGFAVAVVVGLVTAAGDASAGAFASWTGWEPLGLASLTIPLFVCIAACGRLLAYRGRIDGLEAELSRRRADERTAYRLHDAIANELSDATLLLRESLAATGASDHEILCRQALGHMETAGVRMREVILALEHAGAVRDPAGGGTVRREELRGRLHGIADRQRRTLSACGFDGVILMPSDLSRAWYPAVTADLLCGLVGECGANIRRHASRRHRYVMTVEAHEHGFVLELRDYVREGDGRNGGGRDTAGQNAADSVEADRDAGAAGMVGLPHTGLRRYRRMLERIGGWCEIRCDGPQWSLKATIPCVTPEL</sequence>
<proteinExistence type="predicted"/>
<keyword evidence="2" id="KW-0472">Membrane</keyword>
<protein>
    <recommendedName>
        <fullName evidence="5">Histidine kinase</fullName>
    </recommendedName>
</protein>
<dbReference type="Proteomes" id="UP000812844">
    <property type="component" value="Unassembled WGS sequence"/>
</dbReference>
<dbReference type="EMBL" id="JAHBBD010000002">
    <property type="protein sequence ID" value="MBW3082096.1"/>
    <property type="molecule type" value="Genomic_DNA"/>
</dbReference>
<keyword evidence="4" id="KW-1185">Reference proteome</keyword>
<feature type="transmembrane region" description="Helical" evidence="2">
    <location>
        <begin position="30"/>
        <end position="49"/>
    </location>
</feature>
<evidence type="ECO:0000256" key="1">
    <source>
        <dbReference type="SAM" id="MobiDB-lite"/>
    </source>
</evidence>
<evidence type="ECO:0000256" key="2">
    <source>
        <dbReference type="SAM" id="Phobius"/>
    </source>
</evidence>
<comment type="caution">
    <text evidence="3">The sequence shown here is derived from an EMBL/GenBank/DDBJ whole genome shotgun (WGS) entry which is preliminary data.</text>
</comment>
<keyword evidence="2" id="KW-1133">Transmembrane helix</keyword>
<dbReference type="InterPro" id="IPR036890">
    <property type="entry name" value="HATPase_C_sf"/>
</dbReference>
<dbReference type="Gene3D" id="3.30.565.10">
    <property type="entry name" value="Histidine kinase-like ATPase, C-terminal domain"/>
    <property type="match status" value="1"/>
</dbReference>
<evidence type="ECO:0008006" key="5">
    <source>
        <dbReference type="Google" id="ProtNLM"/>
    </source>
</evidence>
<evidence type="ECO:0000313" key="3">
    <source>
        <dbReference type="EMBL" id="MBW3082096.1"/>
    </source>
</evidence>
<feature type="region of interest" description="Disordered" evidence="1">
    <location>
        <begin position="357"/>
        <end position="377"/>
    </location>
</feature>
<feature type="transmembrane region" description="Helical" evidence="2">
    <location>
        <begin position="124"/>
        <end position="146"/>
    </location>
</feature>